<dbReference type="SMART" id="SM00093">
    <property type="entry name" value="SERPIN"/>
    <property type="match status" value="1"/>
</dbReference>
<comment type="similarity">
    <text evidence="1">Belongs to the serpin family.</text>
</comment>
<dbReference type="InterPro" id="IPR036186">
    <property type="entry name" value="Serpin_sf"/>
</dbReference>
<dbReference type="InterPro" id="IPR023795">
    <property type="entry name" value="Serpin_CS"/>
</dbReference>
<organism evidence="4 5">
    <name type="scientific">Gekko japonicus</name>
    <name type="common">Schlegel's Japanese gecko</name>
    <dbReference type="NCBI Taxonomy" id="146911"/>
    <lineage>
        <taxon>Eukaryota</taxon>
        <taxon>Metazoa</taxon>
        <taxon>Chordata</taxon>
        <taxon>Craniata</taxon>
        <taxon>Vertebrata</taxon>
        <taxon>Euteleostomi</taxon>
        <taxon>Lepidosauria</taxon>
        <taxon>Squamata</taxon>
        <taxon>Bifurcata</taxon>
        <taxon>Gekkota</taxon>
        <taxon>Gekkonidae</taxon>
        <taxon>Gekkoninae</taxon>
        <taxon>Gekko</taxon>
    </lineage>
</organism>
<evidence type="ECO:0000313" key="5">
    <source>
        <dbReference type="RefSeq" id="XP_015278263.1"/>
    </source>
</evidence>
<dbReference type="PROSITE" id="PS00284">
    <property type="entry name" value="SERPIN"/>
    <property type="match status" value="1"/>
</dbReference>
<keyword evidence="4" id="KW-1185">Reference proteome</keyword>
<dbReference type="Proteomes" id="UP000694871">
    <property type="component" value="Unplaced"/>
</dbReference>
<gene>
    <name evidence="5" type="primary">LOC107120131</name>
</gene>
<evidence type="ECO:0000259" key="3">
    <source>
        <dbReference type="SMART" id="SM00093"/>
    </source>
</evidence>
<dbReference type="CDD" id="cd19956">
    <property type="entry name" value="serpinB"/>
    <property type="match status" value="1"/>
</dbReference>
<sequence>MISLSAANTEFCLDLCKELSKQNAGENIFFSPMSLSASLAMVMLGAKGNTEAQMEKVLHFNEIKTSGYGHSSETSKEQPEATKPQCEKPGGVHSQFQALLSQISKPTNDYEFSIANRLYGAKGFEFVKQYVRRTKELYHSELERVDFLNAAERARRTINSWVESQTNGKIQDLFPAHTLDPSTVLVLVNAVYFKGKWLSRFKKEYTEELPFWSNKKMSKKVPMMFQHGKFKLARIQDPPVKVLELPYEGEELSMVIMLPEDGACLEQLESSLTYKKIEEWTSSANMRPCKVNVYLPRFKLEEKYKLNAALQSMGMTDAFMKGKANFTGISENMGMAVSNVTHKCFIEVNEEGTEAAAATGVEIVPKSAQFPLEFKADRPFLFFIINNIAAKSILFFGKYLSP</sequence>
<proteinExistence type="inferred from homology"/>
<dbReference type="InterPro" id="IPR000215">
    <property type="entry name" value="Serpin_fam"/>
</dbReference>
<name>A0ABM1KX26_GEKJA</name>
<dbReference type="PANTHER" id="PTHR11461">
    <property type="entry name" value="SERINE PROTEASE INHIBITOR, SERPIN"/>
    <property type="match status" value="1"/>
</dbReference>
<dbReference type="Gene3D" id="2.30.39.10">
    <property type="entry name" value="Alpha-1-antitrypsin, domain 1"/>
    <property type="match status" value="1"/>
</dbReference>
<dbReference type="Pfam" id="PF00079">
    <property type="entry name" value="Serpin"/>
    <property type="match status" value="1"/>
</dbReference>
<evidence type="ECO:0000256" key="1">
    <source>
        <dbReference type="RuleBase" id="RU000411"/>
    </source>
</evidence>
<dbReference type="GeneID" id="107120131"/>
<dbReference type="InterPro" id="IPR042185">
    <property type="entry name" value="Serpin_sf_2"/>
</dbReference>
<dbReference type="Gene3D" id="3.30.497.10">
    <property type="entry name" value="Antithrombin, subunit I, domain 2"/>
    <property type="match status" value="1"/>
</dbReference>
<dbReference type="InterPro" id="IPR023796">
    <property type="entry name" value="Serpin_dom"/>
</dbReference>
<dbReference type="SUPFAM" id="SSF56574">
    <property type="entry name" value="Serpins"/>
    <property type="match status" value="1"/>
</dbReference>
<dbReference type="PANTHER" id="PTHR11461:SF199">
    <property type="entry name" value="SERPIN B11"/>
    <property type="match status" value="1"/>
</dbReference>
<feature type="domain" description="Serpin" evidence="3">
    <location>
        <begin position="13"/>
        <end position="402"/>
    </location>
</feature>
<protein>
    <submittedName>
        <fullName evidence="5">Serpin B4-like</fullName>
    </submittedName>
</protein>
<feature type="region of interest" description="Disordered" evidence="2">
    <location>
        <begin position="66"/>
        <end position="88"/>
    </location>
</feature>
<accession>A0ABM1KX26</accession>
<dbReference type="InterPro" id="IPR042178">
    <property type="entry name" value="Serpin_sf_1"/>
</dbReference>
<dbReference type="RefSeq" id="XP_015278263.1">
    <property type="nucleotide sequence ID" value="XM_015422777.1"/>
</dbReference>
<reference evidence="5" key="1">
    <citation type="submission" date="2025-08" db="UniProtKB">
        <authorList>
            <consortium name="RefSeq"/>
        </authorList>
    </citation>
    <scope>IDENTIFICATION</scope>
</reference>
<evidence type="ECO:0000256" key="2">
    <source>
        <dbReference type="SAM" id="MobiDB-lite"/>
    </source>
</evidence>
<evidence type="ECO:0000313" key="4">
    <source>
        <dbReference type="Proteomes" id="UP000694871"/>
    </source>
</evidence>